<dbReference type="Proteomes" id="UP001183809">
    <property type="component" value="Unassembled WGS sequence"/>
</dbReference>
<organism evidence="1 2">
    <name type="scientific">Streptomyces gibsoniae</name>
    <dbReference type="NCBI Taxonomy" id="3075529"/>
    <lineage>
        <taxon>Bacteria</taxon>
        <taxon>Bacillati</taxon>
        <taxon>Actinomycetota</taxon>
        <taxon>Actinomycetes</taxon>
        <taxon>Kitasatosporales</taxon>
        <taxon>Streptomycetaceae</taxon>
        <taxon>Streptomyces</taxon>
    </lineage>
</organism>
<dbReference type="RefSeq" id="WP_311698934.1">
    <property type="nucleotide sequence ID" value="NZ_JAVREY010000053.1"/>
</dbReference>
<accession>A0ABU2U2S8</accession>
<protein>
    <submittedName>
        <fullName evidence="1">Uncharacterized protein</fullName>
    </submittedName>
</protein>
<dbReference type="EMBL" id="JAVREY010000053">
    <property type="protein sequence ID" value="MDT0467473.1"/>
    <property type="molecule type" value="Genomic_DNA"/>
</dbReference>
<sequence length="58" mass="6204">MIAPEGDDGRRDGTKALERTYLLRPGHRPAQPPAAPGGVLIDRAHLLGFFAELAIVKA</sequence>
<keyword evidence="2" id="KW-1185">Reference proteome</keyword>
<evidence type="ECO:0000313" key="1">
    <source>
        <dbReference type="EMBL" id="MDT0467473.1"/>
    </source>
</evidence>
<gene>
    <name evidence="1" type="ORF">RM764_31510</name>
</gene>
<name>A0ABU2U2S8_9ACTN</name>
<comment type="caution">
    <text evidence="1">The sequence shown here is derived from an EMBL/GenBank/DDBJ whole genome shotgun (WGS) entry which is preliminary data.</text>
</comment>
<proteinExistence type="predicted"/>
<reference evidence="2" key="1">
    <citation type="submission" date="2023-07" db="EMBL/GenBank/DDBJ databases">
        <title>30 novel species of actinomycetes from the DSMZ collection.</title>
        <authorList>
            <person name="Nouioui I."/>
        </authorList>
    </citation>
    <scope>NUCLEOTIDE SEQUENCE [LARGE SCALE GENOMIC DNA]</scope>
    <source>
        <strain evidence="2">DSM 41699</strain>
    </source>
</reference>
<evidence type="ECO:0000313" key="2">
    <source>
        <dbReference type="Proteomes" id="UP001183809"/>
    </source>
</evidence>